<sequence>MELFHTVAFGDAQARGGLPEVAPAPCEQARPHGVRRRQEPEDVVEDPIRKASNPILVGAAASRWGSLNPFPRLPWTHSVEQVAGVAFAEQE</sequence>
<dbReference type="PaxDb" id="39947-A0A0P0Y021"/>
<reference evidence="2 3" key="3">
    <citation type="journal article" date="2013" name="Rice">
        <title>Improvement of the Oryza sativa Nipponbare reference genome using next generation sequence and optical map data.</title>
        <authorList>
            <person name="Kawahara Y."/>
            <person name="de la Bastide M."/>
            <person name="Hamilton J.P."/>
            <person name="Kanamori H."/>
            <person name="McCombie W.R."/>
            <person name="Ouyang S."/>
            <person name="Schwartz D.C."/>
            <person name="Tanaka T."/>
            <person name="Wu J."/>
            <person name="Zhou S."/>
            <person name="Childs K.L."/>
            <person name="Davidson R.M."/>
            <person name="Lin H."/>
            <person name="Quesada-Ocampo L."/>
            <person name="Vaillancourt B."/>
            <person name="Sakai H."/>
            <person name="Lee S.S."/>
            <person name="Kim J."/>
            <person name="Numa H."/>
            <person name="Itoh T."/>
            <person name="Buell C.R."/>
            <person name="Matsumoto T."/>
        </authorList>
    </citation>
    <scope>NUCLEOTIDE SEQUENCE [LARGE SCALE GENOMIC DNA]</scope>
    <source>
        <strain evidence="3">cv. Nipponbare</strain>
    </source>
</reference>
<accession>A0A0P0Y021</accession>
<evidence type="ECO:0000313" key="2">
    <source>
        <dbReference type="EMBL" id="BAT13164.1"/>
    </source>
</evidence>
<evidence type="ECO:0000313" key="3">
    <source>
        <dbReference type="Proteomes" id="UP000059680"/>
    </source>
</evidence>
<keyword evidence="3" id="KW-1185">Reference proteome</keyword>
<dbReference type="Proteomes" id="UP000059680">
    <property type="component" value="Chromosome 11"/>
</dbReference>
<gene>
    <name evidence="2" type="ordered locus">Os11g0209550</name>
    <name evidence="2" type="ORF">OSNPB_110209550</name>
</gene>
<dbReference type="InParanoid" id="A0A0P0Y021"/>
<protein>
    <submittedName>
        <fullName evidence="2">Os11g0209550 protein</fullName>
    </submittedName>
</protein>
<dbReference type="AlphaFoldDB" id="A0A0P0Y021"/>
<reference evidence="3" key="1">
    <citation type="journal article" date="2005" name="Nature">
        <title>The map-based sequence of the rice genome.</title>
        <authorList>
            <consortium name="International rice genome sequencing project (IRGSP)"/>
            <person name="Matsumoto T."/>
            <person name="Wu J."/>
            <person name="Kanamori H."/>
            <person name="Katayose Y."/>
            <person name="Fujisawa M."/>
            <person name="Namiki N."/>
            <person name="Mizuno H."/>
            <person name="Yamamoto K."/>
            <person name="Antonio B.A."/>
            <person name="Baba T."/>
            <person name="Sakata K."/>
            <person name="Nagamura Y."/>
            <person name="Aoki H."/>
            <person name="Arikawa K."/>
            <person name="Arita K."/>
            <person name="Bito T."/>
            <person name="Chiden Y."/>
            <person name="Fujitsuka N."/>
            <person name="Fukunaka R."/>
            <person name="Hamada M."/>
            <person name="Harada C."/>
            <person name="Hayashi A."/>
            <person name="Hijishita S."/>
            <person name="Honda M."/>
            <person name="Hosokawa S."/>
            <person name="Ichikawa Y."/>
            <person name="Idonuma A."/>
            <person name="Iijima M."/>
            <person name="Ikeda M."/>
            <person name="Ikeno M."/>
            <person name="Ito K."/>
            <person name="Ito S."/>
            <person name="Ito T."/>
            <person name="Ito Y."/>
            <person name="Ito Y."/>
            <person name="Iwabuchi A."/>
            <person name="Kamiya K."/>
            <person name="Karasawa W."/>
            <person name="Kurita K."/>
            <person name="Katagiri S."/>
            <person name="Kikuta A."/>
            <person name="Kobayashi H."/>
            <person name="Kobayashi N."/>
            <person name="Machita K."/>
            <person name="Maehara T."/>
            <person name="Masukawa M."/>
            <person name="Mizubayashi T."/>
            <person name="Mukai Y."/>
            <person name="Nagasaki H."/>
            <person name="Nagata Y."/>
            <person name="Naito S."/>
            <person name="Nakashima M."/>
            <person name="Nakama Y."/>
            <person name="Nakamichi Y."/>
            <person name="Nakamura M."/>
            <person name="Meguro A."/>
            <person name="Negishi M."/>
            <person name="Ohta I."/>
            <person name="Ohta T."/>
            <person name="Okamoto M."/>
            <person name="Ono N."/>
            <person name="Saji S."/>
            <person name="Sakaguchi M."/>
            <person name="Sakai K."/>
            <person name="Shibata M."/>
            <person name="Shimokawa T."/>
            <person name="Song J."/>
            <person name="Takazaki Y."/>
            <person name="Terasawa K."/>
            <person name="Tsugane M."/>
            <person name="Tsuji K."/>
            <person name="Ueda S."/>
            <person name="Waki K."/>
            <person name="Yamagata H."/>
            <person name="Yamamoto M."/>
            <person name="Yamamoto S."/>
            <person name="Yamane H."/>
            <person name="Yoshiki S."/>
            <person name="Yoshihara R."/>
            <person name="Yukawa K."/>
            <person name="Zhong H."/>
            <person name="Yano M."/>
            <person name="Yuan Q."/>
            <person name="Ouyang S."/>
            <person name="Liu J."/>
            <person name="Jones K.M."/>
            <person name="Gansberger K."/>
            <person name="Moffat K."/>
            <person name="Hill J."/>
            <person name="Bera J."/>
            <person name="Fadrosh D."/>
            <person name="Jin S."/>
            <person name="Johri S."/>
            <person name="Kim M."/>
            <person name="Overton L."/>
            <person name="Reardon M."/>
            <person name="Tsitrin T."/>
            <person name="Vuong H."/>
            <person name="Weaver B."/>
            <person name="Ciecko A."/>
            <person name="Tallon L."/>
            <person name="Jackson J."/>
            <person name="Pai G."/>
            <person name="Aken S.V."/>
            <person name="Utterback T."/>
            <person name="Reidmuller S."/>
            <person name="Feldblyum T."/>
            <person name="Hsiao J."/>
            <person name="Zismann V."/>
            <person name="Iobst S."/>
            <person name="de Vazeille A.R."/>
            <person name="Buell C.R."/>
            <person name="Ying K."/>
            <person name="Li Y."/>
            <person name="Lu T."/>
            <person name="Huang Y."/>
            <person name="Zhao Q."/>
            <person name="Feng Q."/>
            <person name="Zhang L."/>
            <person name="Zhu J."/>
            <person name="Weng Q."/>
            <person name="Mu J."/>
            <person name="Lu Y."/>
            <person name="Fan D."/>
            <person name="Liu Y."/>
            <person name="Guan J."/>
            <person name="Zhang Y."/>
            <person name="Yu S."/>
            <person name="Liu X."/>
            <person name="Zhang Y."/>
            <person name="Hong G."/>
            <person name="Han B."/>
            <person name="Choisne N."/>
            <person name="Demange N."/>
            <person name="Orjeda G."/>
            <person name="Samain S."/>
            <person name="Cattolico L."/>
            <person name="Pelletier E."/>
            <person name="Couloux A."/>
            <person name="Segurens B."/>
            <person name="Wincker P."/>
            <person name="D'Hont A."/>
            <person name="Scarpelli C."/>
            <person name="Weissenbach J."/>
            <person name="Salanoubat M."/>
            <person name="Quetier F."/>
            <person name="Yu Y."/>
            <person name="Kim H.R."/>
            <person name="Rambo T."/>
            <person name="Currie J."/>
            <person name="Collura K."/>
            <person name="Luo M."/>
            <person name="Yang T."/>
            <person name="Ammiraju J.S.S."/>
            <person name="Engler F."/>
            <person name="Soderlund C."/>
            <person name="Wing R.A."/>
            <person name="Palmer L.E."/>
            <person name="de la Bastide M."/>
            <person name="Spiegel L."/>
            <person name="Nascimento L."/>
            <person name="Zutavern T."/>
            <person name="O'Shaughnessy A."/>
            <person name="Dike S."/>
            <person name="Dedhia N."/>
            <person name="Preston R."/>
            <person name="Balija V."/>
            <person name="McCombie W.R."/>
            <person name="Chow T."/>
            <person name="Chen H."/>
            <person name="Chung M."/>
            <person name="Chen C."/>
            <person name="Shaw J."/>
            <person name="Wu H."/>
            <person name="Hsiao K."/>
            <person name="Chao Y."/>
            <person name="Chu M."/>
            <person name="Cheng C."/>
            <person name="Hour A."/>
            <person name="Lee P."/>
            <person name="Lin S."/>
            <person name="Lin Y."/>
            <person name="Liou J."/>
            <person name="Liu S."/>
            <person name="Hsing Y."/>
            <person name="Raghuvanshi S."/>
            <person name="Mohanty A."/>
            <person name="Bharti A.K."/>
            <person name="Gaur A."/>
            <person name="Gupta V."/>
            <person name="Kumar D."/>
            <person name="Ravi V."/>
            <person name="Vij S."/>
            <person name="Kapur A."/>
            <person name="Khurana P."/>
            <person name="Khurana P."/>
            <person name="Khurana J.P."/>
            <person name="Tyagi A.K."/>
            <person name="Gaikwad K."/>
            <person name="Singh A."/>
            <person name="Dalal V."/>
            <person name="Srivastava S."/>
            <person name="Dixit A."/>
            <person name="Pal A.K."/>
            <person name="Ghazi I.A."/>
            <person name="Yadav M."/>
            <person name="Pandit A."/>
            <person name="Bhargava A."/>
            <person name="Sureshbabu K."/>
            <person name="Batra K."/>
            <person name="Sharma T.R."/>
            <person name="Mohapatra T."/>
            <person name="Singh N.K."/>
            <person name="Messing J."/>
            <person name="Nelson A.B."/>
            <person name="Fuks G."/>
            <person name="Kavchok S."/>
            <person name="Keizer G."/>
            <person name="Linton E."/>
            <person name="Llaca V."/>
            <person name="Song R."/>
            <person name="Tanyolac B."/>
            <person name="Young S."/>
            <person name="Ho-Il K."/>
            <person name="Hahn J.H."/>
            <person name="Sangsakoo G."/>
            <person name="Vanavichit A."/>
            <person name="de Mattos Luiz.A.T."/>
            <person name="Zimmer P.D."/>
            <person name="Malone G."/>
            <person name="Dellagostin O."/>
            <person name="de Oliveira A.C."/>
            <person name="Bevan M."/>
            <person name="Bancroft I."/>
            <person name="Minx P."/>
            <person name="Cordum H."/>
            <person name="Wilson R."/>
            <person name="Cheng Z."/>
            <person name="Jin W."/>
            <person name="Jiang J."/>
            <person name="Leong S.A."/>
            <person name="Iwama H."/>
            <person name="Gojobori T."/>
            <person name="Itoh T."/>
            <person name="Niimura Y."/>
            <person name="Fujii Y."/>
            <person name="Habara T."/>
            <person name="Sakai H."/>
            <person name="Sato Y."/>
            <person name="Wilson G."/>
            <person name="Kumar K."/>
            <person name="McCouch S."/>
            <person name="Juretic N."/>
            <person name="Hoen D."/>
            <person name="Wright S."/>
            <person name="Bruskiewich R."/>
            <person name="Bureau T."/>
            <person name="Miyao A."/>
            <person name="Hirochika H."/>
            <person name="Nishikawa T."/>
            <person name="Kadowaki K."/>
            <person name="Sugiura M."/>
            <person name="Burr B."/>
            <person name="Sasaki T."/>
        </authorList>
    </citation>
    <scope>NUCLEOTIDE SEQUENCE [LARGE SCALE GENOMIC DNA]</scope>
    <source>
        <strain evidence="3">cv. Nipponbare</strain>
    </source>
</reference>
<dbReference type="Gramene" id="Os11t0209550-00">
    <property type="protein sequence ID" value="Os11t0209550-00"/>
    <property type="gene ID" value="Os11g0209550"/>
</dbReference>
<reference evidence="2 3" key="2">
    <citation type="journal article" date="2013" name="Plant Cell Physiol.">
        <title>Rice Annotation Project Database (RAP-DB): an integrative and interactive database for rice genomics.</title>
        <authorList>
            <person name="Sakai H."/>
            <person name="Lee S.S."/>
            <person name="Tanaka T."/>
            <person name="Numa H."/>
            <person name="Kim J."/>
            <person name="Kawahara Y."/>
            <person name="Wakimoto H."/>
            <person name="Yang C.C."/>
            <person name="Iwamoto M."/>
            <person name="Abe T."/>
            <person name="Yamada Y."/>
            <person name="Muto A."/>
            <person name="Inokuchi H."/>
            <person name="Ikemura T."/>
            <person name="Matsumoto T."/>
            <person name="Sasaki T."/>
            <person name="Itoh T."/>
        </authorList>
    </citation>
    <scope>NUCLEOTIDE SEQUENCE [LARGE SCALE GENOMIC DNA]</scope>
    <source>
        <strain evidence="3">cv. Nipponbare</strain>
    </source>
</reference>
<feature type="region of interest" description="Disordered" evidence="1">
    <location>
        <begin position="16"/>
        <end position="44"/>
    </location>
</feature>
<proteinExistence type="predicted"/>
<evidence type="ECO:0000256" key="1">
    <source>
        <dbReference type="SAM" id="MobiDB-lite"/>
    </source>
</evidence>
<organism evidence="2 3">
    <name type="scientific">Oryza sativa subsp. japonica</name>
    <name type="common">Rice</name>
    <dbReference type="NCBI Taxonomy" id="39947"/>
    <lineage>
        <taxon>Eukaryota</taxon>
        <taxon>Viridiplantae</taxon>
        <taxon>Streptophyta</taxon>
        <taxon>Embryophyta</taxon>
        <taxon>Tracheophyta</taxon>
        <taxon>Spermatophyta</taxon>
        <taxon>Magnoliopsida</taxon>
        <taxon>Liliopsida</taxon>
        <taxon>Poales</taxon>
        <taxon>Poaceae</taxon>
        <taxon>BOP clade</taxon>
        <taxon>Oryzoideae</taxon>
        <taxon>Oryzeae</taxon>
        <taxon>Oryzinae</taxon>
        <taxon>Oryza</taxon>
        <taxon>Oryza sativa</taxon>
    </lineage>
</organism>
<dbReference type="EMBL" id="AP014967">
    <property type="protein sequence ID" value="BAT13164.1"/>
    <property type="molecule type" value="Genomic_DNA"/>
</dbReference>
<feature type="non-terminal residue" evidence="2">
    <location>
        <position position="91"/>
    </location>
</feature>
<name>A0A0P0Y021_ORYSJ</name>